<keyword evidence="1" id="KW-0812">Transmembrane</keyword>
<name>A0A8J8AZH3_9FIRM</name>
<keyword evidence="1" id="KW-0472">Membrane</keyword>
<feature type="transmembrane region" description="Helical" evidence="1">
    <location>
        <begin position="7"/>
        <end position="24"/>
    </location>
</feature>
<evidence type="ECO:0000313" key="3">
    <source>
        <dbReference type="Proteomes" id="UP000675664"/>
    </source>
</evidence>
<sequence>MRRNKVLLKLLGVIMAIIGAVIIVHTVPVFVWYCLLVVLVLSIAAIIFFT</sequence>
<organism evidence="2 3">
    <name type="scientific">Sinanaerobacter chloroacetimidivorans</name>
    <dbReference type="NCBI Taxonomy" id="2818044"/>
    <lineage>
        <taxon>Bacteria</taxon>
        <taxon>Bacillati</taxon>
        <taxon>Bacillota</taxon>
        <taxon>Clostridia</taxon>
        <taxon>Peptostreptococcales</taxon>
        <taxon>Anaerovoracaceae</taxon>
        <taxon>Sinanaerobacter</taxon>
    </lineage>
</organism>
<evidence type="ECO:0000256" key="1">
    <source>
        <dbReference type="SAM" id="Phobius"/>
    </source>
</evidence>
<comment type="caution">
    <text evidence="2">The sequence shown here is derived from an EMBL/GenBank/DDBJ whole genome shotgun (WGS) entry which is preliminary data.</text>
</comment>
<proteinExistence type="predicted"/>
<dbReference type="AlphaFoldDB" id="A0A8J8AZH3"/>
<accession>A0A8J8AZH3</accession>
<gene>
    <name evidence="2" type="ORF">KCX82_01445</name>
</gene>
<dbReference type="EMBL" id="JAGSND010000001">
    <property type="protein sequence ID" value="MBR0596528.1"/>
    <property type="molecule type" value="Genomic_DNA"/>
</dbReference>
<dbReference type="Proteomes" id="UP000675664">
    <property type="component" value="Unassembled WGS sequence"/>
</dbReference>
<feature type="transmembrane region" description="Helical" evidence="1">
    <location>
        <begin position="30"/>
        <end position="49"/>
    </location>
</feature>
<reference evidence="2" key="1">
    <citation type="submission" date="2021-04" db="EMBL/GenBank/DDBJ databases">
        <title>Sinoanaerobacter chloroacetimidivorans sp. nov., an obligate anaerobic bacterium isolated from anaerobic sludge.</title>
        <authorList>
            <person name="Bao Y."/>
        </authorList>
    </citation>
    <scope>NUCLEOTIDE SEQUENCE</scope>
    <source>
        <strain evidence="2">BAD-6</strain>
    </source>
</reference>
<keyword evidence="3" id="KW-1185">Reference proteome</keyword>
<reference evidence="2" key="2">
    <citation type="submission" date="2021-04" db="EMBL/GenBank/DDBJ databases">
        <authorList>
            <person name="Liu J."/>
        </authorList>
    </citation>
    <scope>NUCLEOTIDE SEQUENCE</scope>
    <source>
        <strain evidence="2">BAD-6</strain>
    </source>
</reference>
<keyword evidence="1" id="KW-1133">Transmembrane helix</keyword>
<protein>
    <submittedName>
        <fullName evidence="2">Uncharacterized protein</fullName>
    </submittedName>
</protein>
<evidence type="ECO:0000313" key="2">
    <source>
        <dbReference type="EMBL" id="MBR0596528.1"/>
    </source>
</evidence>